<gene>
    <name evidence="3" type="ORF">ACHIPZ_02250</name>
</gene>
<dbReference type="RefSeq" id="WP_395112490.1">
    <property type="nucleotide sequence ID" value="NZ_JBIMSO010000005.1"/>
</dbReference>
<evidence type="ECO:0000313" key="3">
    <source>
        <dbReference type="EMBL" id="MFH5207052.1"/>
    </source>
</evidence>
<organism evidence="3 4">
    <name type="scientific">Antrihabitans spumae</name>
    <dbReference type="NCBI Taxonomy" id="3373370"/>
    <lineage>
        <taxon>Bacteria</taxon>
        <taxon>Bacillati</taxon>
        <taxon>Actinomycetota</taxon>
        <taxon>Actinomycetes</taxon>
        <taxon>Mycobacteriales</taxon>
        <taxon>Nocardiaceae</taxon>
        <taxon>Antrihabitans</taxon>
    </lineage>
</organism>
<comment type="caution">
    <text evidence="3">The sequence shown here is derived from an EMBL/GenBank/DDBJ whole genome shotgun (WGS) entry which is preliminary data.</text>
</comment>
<feature type="region of interest" description="Disordered" evidence="1">
    <location>
        <begin position="94"/>
        <end position="116"/>
    </location>
</feature>
<dbReference type="EMBL" id="JBIMSO010000005">
    <property type="protein sequence ID" value="MFH5207052.1"/>
    <property type="molecule type" value="Genomic_DNA"/>
</dbReference>
<dbReference type="SUPFAM" id="SSF47413">
    <property type="entry name" value="lambda repressor-like DNA-binding domains"/>
    <property type="match status" value="1"/>
</dbReference>
<protein>
    <submittedName>
        <fullName evidence="3">Helix-turn-helix domain-containing protein</fullName>
    </submittedName>
</protein>
<dbReference type="InterPro" id="IPR010982">
    <property type="entry name" value="Lambda_DNA-bd_dom_sf"/>
</dbReference>
<name>A0ABW7JHD1_9NOCA</name>
<dbReference type="InterPro" id="IPR001387">
    <property type="entry name" value="Cro/C1-type_HTH"/>
</dbReference>
<dbReference type="SMART" id="SM00530">
    <property type="entry name" value="HTH_XRE"/>
    <property type="match status" value="1"/>
</dbReference>
<evidence type="ECO:0000259" key="2">
    <source>
        <dbReference type="PROSITE" id="PS50943"/>
    </source>
</evidence>
<reference evidence="3 4" key="1">
    <citation type="submission" date="2024-10" db="EMBL/GenBank/DDBJ databases">
        <authorList>
            <person name="Riesco R."/>
        </authorList>
    </citation>
    <scope>NUCLEOTIDE SEQUENCE [LARGE SCALE GENOMIC DNA]</scope>
    <source>
        <strain evidence="3 4">NCIMB 15449</strain>
    </source>
</reference>
<dbReference type="CDD" id="cd00093">
    <property type="entry name" value="HTH_XRE"/>
    <property type="match status" value="1"/>
</dbReference>
<dbReference type="Gene3D" id="1.10.260.40">
    <property type="entry name" value="lambda repressor-like DNA-binding domains"/>
    <property type="match status" value="1"/>
</dbReference>
<dbReference type="PROSITE" id="PS50943">
    <property type="entry name" value="HTH_CROC1"/>
    <property type="match status" value="1"/>
</dbReference>
<evidence type="ECO:0000313" key="4">
    <source>
        <dbReference type="Proteomes" id="UP001609175"/>
    </source>
</evidence>
<accession>A0ABW7JHD1</accession>
<sequence length="116" mass="12519">MAKRVIAPTRAATDALVVLGTQIRAARHDKKWTAADLGMRIGADPRTITAIERGAPGVSIGTVFSAASVLGVPLFADDDDERARLRRRGEERMALIPSREYQPRSTGSDADDALDF</sequence>
<evidence type="ECO:0000256" key="1">
    <source>
        <dbReference type="SAM" id="MobiDB-lite"/>
    </source>
</evidence>
<dbReference type="Proteomes" id="UP001609175">
    <property type="component" value="Unassembled WGS sequence"/>
</dbReference>
<dbReference type="Pfam" id="PF13560">
    <property type="entry name" value="HTH_31"/>
    <property type="match status" value="1"/>
</dbReference>
<proteinExistence type="predicted"/>
<feature type="domain" description="HTH cro/C1-type" evidence="2">
    <location>
        <begin position="23"/>
        <end position="82"/>
    </location>
</feature>